<dbReference type="RefSeq" id="XP_007839004.1">
    <property type="nucleotide sequence ID" value="XM_007840813.1"/>
</dbReference>
<dbReference type="InParanoid" id="W3WN59"/>
<dbReference type="AlphaFoldDB" id="W3WN59"/>
<gene>
    <name evidence="3" type="ORF">PFICI_12232</name>
</gene>
<reference evidence="4" key="1">
    <citation type="journal article" date="2015" name="BMC Genomics">
        <title>Genomic and transcriptomic analysis of the endophytic fungus Pestalotiopsis fici reveals its lifestyle and high potential for synthesis of natural products.</title>
        <authorList>
            <person name="Wang X."/>
            <person name="Zhang X."/>
            <person name="Liu L."/>
            <person name="Xiang M."/>
            <person name="Wang W."/>
            <person name="Sun X."/>
            <person name="Che Y."/>
            <person name="Guo L."/>
            <person name="Liu G."/>
            <person name="Guo L."/>
            <person name="Wang C."/>
            <person name="Yin W.B."/>
            <person name="Stadler M."/>
            <person name="Zhang X."/>
            <person name="Liu X."/>
        </authorList>
    </citation>
    <scope>NUCLEOTIDE SEQUENCE [LARGE SCALE GENOMIC DNA]</scope>
    <source>
        <strain evidence="4">W106-1 / CGMCC3.15140</strain>
    </source>
</reference>
<proteinExistence type="predicted"/>
<feature type="signal peptide" evidence="2">
    <location>
        <begin position="1"/>
        <end position="21"/>
    </location>
</feature>
<feature type="compositionally biased region" description="Low complexity" evidence="1">
    <location>
        <begin position="150"/>
        <end position="192"/>
    </location>
</feature>
<evidence type="ECO:0000313" key="4">
    <source>
        <dbReference type="Proteomes" id="UP000030651"/>
    </source>
</evidence>
<keyword evidence="4" id="KW-1185">Reference proteome</keyword>
<dbReference type="Proteomes" id="UP000030651">
    <property type="component" value="Unassembled WGS sequence"/>
</dbReference>
<dbReference type="HOGENOM" id="CLU_498844_0_0_1"/>
<evidence type="ECO:0008006" key="5">
    <source>
        <dbReference type="Google" id="ProtNLM"/>
    </source>
</evidence>
<organism evidence="3 4">
    <name type="scientific">Pestalotiopsis fici (strain W106-1 / CGMCC3.15140)</name>
    <dbReference type="NCBI Taxonomy" id="1229662"/>
    <lineage>
        <taxon>Eukaryota</taxon>
        <taxon>Fungi</taxon>
        <taxon>Dikarya</taxon>
        <taxon>Ascomycota</taxon>
        <taxon>Pezizomycotina</taxon>
        <taxon>Sordariomycetes</taxon>
        <taxon>Xylariomycetidae</taxon>
        <taxon>Amphisphaeriales</taxon>
        <taxon>Sporocadaceae</taxon>
        <taxon>Pestalotiopsis</taxon>
    </lineage>
</organism>
<name>W3WN59_PESFW</name>
<keyword evidence="2" id="KW-0732">Signal</keyword>
<dbReference type="EMBL" id="KI912118">
    <property type="protein sequence ID" value="ETS75288.1"/>
    <property type="molecule type" value="Genomic_DNA"/>
</dbReference>
<dbReference type="OrthoDB" id="10455413at2759"/>
<feature type="region of interest" description="Disordered" evidence="1">
    <location>
        <begin position="63"/>
        <end position="114"/>
    </location>
</feature>
<protein>
    <recommendedName>
        <fullName evidence="5">Apple domain-containing protein</fullName>
    </recommendedName>
</protein>
<feature type="compositionally biased region" description="Basic and acidic residues" evidence="1">
    <location>
        <begin position="79"/>
        <end position="112"/>
    </location>
</feature>
<accession>W3WN59</accession>
<dbReference type="GeneID" id="19277245"/>
<feature type="region of interest" description="Disordered" evidence="1">
    <location>
        <begin position="141"/>
        <end position="192"/>
    </location>
</feature>
<evidence type="ECO:0000313" key="3">
    <source>
        <dbReference type="EMBL" id="ETS75288.1"/>
    </source>
</evidence>
<evidence type="ECO:0000256" key="1">
    <source>
        <dbReference type="SAM" id="MobiDB-lite"/>
    </source>
</evidence>
<sequence>MMKSTILELFLWCIVASSVAARFGQPQHQTSKYNDEHDLDFSDESNLGYASQTDAIDAYEAKGHKGSEGFGHGKGPHRGHNEFQAHSGHDWSYRGGSHGHEAHPKYGNEDYGSKGSGGYHAKPFHDAYDYGNDKLNGNSYKHAGLTGAYPQPTESESTEPTEPTSTDTGTISPGPDSTSTTPTTDTSTSSTTSLAPTFTEILCPEVDLQCVDNFYVGCSKKFNQINPSQQSRTKIEGVQDARICHQRCLDDPTCTAWEDSDMPYGQYGECYHHHEVITLNLTAPYVASSLGVDSFGVRNYCQLSPGPLDPIPPPFAPATTTVVTIPTSSSSDLCPSFDNQCLNGLSIFCDRSLTSDAVPNPFFGCSIQFDITTERQCHEACAANRPACRGWQVYPDGDCCHITEGFVSPMNPLPPKTPDTVGYSFASNQGCTTTADDILCGEDQCTDGIRVQCRRDLSTDAATGISDAVGTPNVRTVLACQQACAEDDMCHAWYGYIIENEFDSGLFSYSFGCFRLLNRTITLRSDRPAGPPNTLFATYYGIKGLC</sequence>
<dbReference type="KEGG" id="pfy:PFICI_12232"/>
<feature type="chain" id="PRO_5004834845" description="Apple domain-containing protein" evidence="2">
    <location>
        <begin position="22"/>
        <end position="546"/>
    </location>
</feature>
<evidence type="ECO:0000256" key="2">
    <source>
        <dbReference type="SAM" id="SignalP"/>
    </source>
</evidence>